<name>A0A6P8KR40_DROMA</name>
<dbReference type="RefSeq" id="XP_033165781.1">
    <property type="nucleotide sequence ID" value="XM_033309890.1"/>
</dbReference>
<evidence type="ECO:0000256" key="2">
    <source>
        <dbReference type="SAM" id="MobiDB-lite"/>
    </source>
</evidence>
<dbReference type="GeneID" id="117144599"/>
<proteinExistence type="predicted"/>
<sequence length="91" mass="10399">MDNANERMQRELDSLLMESRQALNVYYLSQLTNNSERMMGRVNSSLDALNTALDNLEARTDRVMVEFQRMIRPQMPAQGPQDGCGDSNTRS</sequence>
<evidence type="ECO:0000313" key="3">
    <source>
        <dbReference type="Proteomes" id="UP000515162"/>
    </source>
</evidence>
<dbReference type="Pfam" id="PF03670">
    <property type="entry name" value="UPF0184"/>
    <property type="match status" value="1"/>
</dbReference>
<gene>
    <name evidence="4" type="primary">LOC117144599</name>
</gene>
<accession>A0A6P8KR40</accession>
<evidence type="ECO:0000313" key="4">
    <source>
        <dbReference type="RefSeq" id="XP_033165781.1"/>
    </source>
</evidence>
<organism evidence="3 4">
    <name type="scientific">Drosophila mauritiana</name>
    <name type="common">Fruit fly</name>
    <dbReference type="NCBI Taxonomy" id="7226"/>
    <lineage>
        <taxon>Eukaryota</taxon>
        <taxon>Metazoa</taxon>
        <taxon>Ecdysozoa</taxon>
        <taxon>Arthropoda</taxon>
        <taxon>Hexapoda</taxon>
        <taxon>Insecta</taxon>
        <taxon>Pterygota</taxon>
        <taxon>Neoptera</taxon>
        <taxon>Endopterygota</taxon>
        <taxon>Diptera</taxon>
        <taxon>Brachycera</taxon>
        <taxon>Muscomorpha</taxon>
        <taxon>Ephydroidea</taxon>
        <taxon>Drosophilidae</taxon>
        <taxon>Drosophila</taxon>
        <taxon>Sophophora</taxon>
    </lineage>
</organism>
<reference evidence="4" key="1">
    <citation type="submission" date="2025-08" db="UniProtKB">
        <authorList>
            <consortium name="RefSeq"/>
        </authorList>
    </citation>
    <scope>IDENTIFICATION</scope>
    <source>
        <strain evidence="4">Mau12</strain>
        <tissue evidence="4">Whole Body</tissue>
    </source>
</reference>
<dbReference type="Proteomes" id="UP000515162">
    <property type="component" value="Chromosome 3R"/>
</dbReference>
<evidence type="ECO:0000256" key="1">
    <source>
        <dbReference type="SAM" id="Coils"/>
    </source>
</evidence>
<protein>
    <submittedName>
        <fullName evidence="4">Uncharacterized protein LOC117144599</fullName>
    </submittedName>
</protein>
<dbReference type="AlphaFoldDB" id="A0A6P8KR40"/>
<feature type="coiled-coil region" evidence="1">
    <location>
        <begin position="5"/>
        <end position="66"/>
    </location>
</feature>
<keyword evidence="1" id="KW-0175">Coiled coil</keyword>
<keyword evidence="3" id="KW-1185">Reference proteome</keyword>
<feature type="region of interest" description="Disordered" evidence="2">
    <location>
        <begin position="71"/>
        <end position="91"/>
    </location>
</feature>